<dbReference type="InterPro" id="IPR004102">
    <property type="entry name" value="Poly(ADP-ribose)pol_reg_dom"/>
</dbReference>
<keyword evidence="4" id="KW-0548">Nucleotidyltransferase</keyword>
<dbReference type="AlphaFoldDB" id="A0A516AG89"/>
<dbReference type="SUPFAM" id="SSF47587">
    <property type="entry name" value="Domain of poly(ADP-ribose) polymerase"/>
    <property type="match status" value="1"/>
</dbReference>
<dbReference type="PROSITE" id="PS50118">
    <property type="entry name" value="HMG_BOX_2"/>
    <property type="match status" value="1"/>
</dbReference>
<dbReference type="Pfam" id="PF02877">
    <property type="entry name" value="PARP_reg"/>
    <property type="match status" value="1"/>
</dbReference>
<keyword evidence="6 8" id="KW-0539">Nucleus</keyword>
<evidence type="ECO:0000256" key="2">
    <source>
        <dbReference type="ARBA" id="ARBA00022676"/>
    </source>
</evidence>
<dbReference type="Pfam" id="PF00644">
    <property type="entry name" value="PARP"/>
    <property type="match status" value="1"/>
</dbReference>
<dbReference type="Gene3D" id="1.10.30.10">
    <property type="entry name" value="High mobility group box domain"/>
    <property type="match status" value="1"/>
</dbReference>
<dbReference type="GO" id="GO:0003677">
    <property type="term" value="F:DNA binding"/>
    <property type="evidence" value="ECO:0007669"/>
    <property type="project" value="UniProtKB-UniRule"/>
</dbReference>
<dbReference type="InterPro" id="IPR050800">
    <property type="entry name" value="ARTD/PARP"/>
</dbReference>
<evidence type="ECO:0000256" key="5">
    <source>
        <dbReference type="ARBA" id="ARBA00023027"/>
    </source>
</evidence>
<dbReference type="PANTHER" id="PTHR10459:SF60">
    <property type="entry name" value="POLY [ADP-RIBOSE] POLYMERASE 2"/>
    <property type="match status" value="1"/>
</dbReference>
<dbReference type="GO" id="GO:0006302">
    <property type="term" value="P:double-strand break repair"/>
    <property type="evidence" value="ECO:0007669"/>
    <property type="project" value="TreeGrafter"/>
</dbReference>
<evidence type="ECO:0000256" key="4">
    <source>
        <dbReference type="ARBA" id="ARBA00022695"/>
    </source>
</evidence>
<keyword evidence="3 9" id="KW-0808">Transferase</keyword>
<dbReference type="Pfam" id="PF00505">
    <property type="entry name" value="HMG_box"/>
    <property type="match status" value="1"/>
</dbReference>
<feature type="compositionally biased region" description="Basic and acidic residues" evidence="10">
    <location>
        <begin position="186"/>
        <end position="196"/>
    </location>
</feature>
<dbReference type="GO" id="GO:1990404">
    <property type="term" value="F:NAD+-protein mono-ADP-ribosyltransferase activity"/>
    <property type="evidence" value="ECO:0007669"/>
    <property type="project" value="TreeGrafter"/>
</dbReference>
<evidence type="ECO:0000256" key="8">
    <source>
        <dbReference type="PROSITE-ProRule" id="PRU00267"/>
    </source>
</evidence>
<evidence type="ECO:0000256" key="9">
    <source>
        <dbReference type="RuleBase" id="RU362114"/>
    </source>
</evidence>
<dbReference type="Gene3D" id="3.90.228.10">
    <property type="match status" value="1"/>
</dbReference>
<dbReference type="SMART" id="SM00398">
    <property type="entry name" value="HMG"/>
    <property type="match status" value="1"/>
</dbReference>
<accession>A0A516AG89</accession>
<dbReference type="SUPFAM" id="SSF47095">
    <property type="entry name" value="HMG-box"/>
    <property type="match status" value="1"/>
</dbReference>
<comment type="subcellular location">
    <subcellularLocation>
        <location evidence="1">Nucleus</location>
    </subcellularLocation>
</comment>
<dbReference type="GO" id="GO:0003950">
    <property type="term" value="F:NAD+ poly-ADP-ribosyltransferase activity"/>
    <property type="evidence" value="ECO:0007669"/>
    <property type="project" value="UniProtKB-UniRule"/>
</dbReference>
<keyword evidence="5 9" id="KW-0520">NAD</keyword>
<evidence type="ECO:0000256" key="1">
    <source>
        <dbReference type="ARBA" id="ARBA00004123"/>
    </source>
</evidence>
<evidence type="ECO:0000259" key="13">
    <source>
        <dbReference type="PROSITE" id="PS51060"/>
    </source>
</evidence>
<feature type="domain" description="HMG box" evidence="11">
    <location>
        <begin position="222"/>
        <end position="291"/>
    </location>
</feature>
<dbReference type="InterPro" id="IPR036616">
    <property type="entry name" value="Poly(ADP-ribose)pol_reg_dom_sf"/>
</dbReference>
<dbReference type="GO" id="GO:0070212">
    <property type="term" value="P:protein poly-ADP-ribosylation"/>
    <property type="evidence" value="ECO:0007669"/>
    <property type="project" value="TreeGrafter"/>
</dbReference>
<dbReference type="EC" id="2.4.2.-" evidence="9"/>
<dbReference type="InterPro" id="IPR012317">
    <property type="entry name" value="Poly(ADP-ribose)pol_cat_dom"/>
</dbReference>
<evidence type="ECO:0000256" key="3">
    <source>
        <dbReference type="ARBA" id="ARBA00022679"/>
    </source>
</evidence>
<dbReference type="PROSITE" id="PS51059">
    <property type="entry name" value="PARP_CATALYTIC"/>
    <property type="match status" value="1"/>
</dbReference>
<dbReference type="EMBL" id="MN125863">
    <property type="protein sequence ID" value="QDO16330.1"/>
    <property type="molecule type" value="mRNA"/>
</dbReference>
<feature type="compositionally biased region" description="Low complexity" evidence="10">
    <location>
        <begin position="16"/>
        <end position="53"/>
    </location>
</feature>
<keyword evidence="8" id="KW-0238">DNA-binding</keyword>
<evidence type="ECO:0000313" key="14">
    <source>
        <dbReference type="EMBL" id="QDO16330.1"/>
    </source>
</evidence>
<evidence type="ECO:0000259" key="11">
    <source>
        <dbReference type="PROSITE" id="PS50118"/>
    </source>
</evidence>
<reference evidence="14" key="1">
    <citation type="journal article" date="2019" name="Microorganisms">
        <title>DNA Damage Response Pathways in Dinoflagellates.</title>
        <authorList>
            <person name="Li C."/>
            <person name="Wong J."/>
        </authorList>
    </citation>
    <scope>NUCLEOTIDE SEQUENCE</scope>
</reference>
<evidence type="ECO:0000256" key="7">
    <source>
        <dbReference type="ARBA" id="ARBA00033987"/>
    </source>
</evidence>
<dbReference type="GO" id="GO:0005730">
    <property type="term" value="C:nucleolus"/>
    <property type="evidence" value="ECO:0007669"/>
    <property type="project" value="TreeGrafter"/>
</dbReference>
<feature type="domain" description="PARP alpha-helical" evidence="13">
    <location>
        <begin position="61"/>
        <end position="175"/>
    </location>
</feature>
<dbReference type="PANTHER" id="PTHR10459">
    <property type="entry name" value="DNA LIGASE"/>
    <property type="match status" value="1"/>
</dbReference>
<organism evidence="14">
    <name type="scientific">Lingulaulax polyedra</name>
    <name type="common">Dinoflagellate</name>
    <name type="synonym">Lingulodinium polyedra</name>
    <dbReference type="NCBI Taxonomy" id="160621"/>
    <lineage>
        <taxon>Eukaryota</taxon>
        <taxon>Sar</taxon>
        <taxon>Alveolata</taxon>
        <taxon>Dinophyceae</taxon>
        <taxon>Gonyaulacales</taxon>
        <taxon>Lingulodiniaceae</taxon>
        <taxon>Lingulaulax</taxon>
    </lineage>
</organism>
<protein>
    <recommendedName>
        <fullName evidence="9">Poly [ADP-ribose] polymerase</fullName>
        <shortName evidence="9">PARP</shortName>
        <ecNumber evidence="9">2.4.2.-</ecNumber>
    </recommendedName>
</protein>
<dbReference type="InterPro" id="IPR009071">
    <property type="entry name" value="HMG_box_dom"/>
</dbReference>
<dbReference type="InterPro" id="IPR036910">
    <property type="entry name" value="HMG_box_dom_sf"/>
</dbReference>
<name>A0A516AG89_LINPO</name>
<dbReference type="Gene3D" id="1.20.142.10">
    <property type="entry name" value="Poly(ADP-ribose) polymerase, regulatory domain"/>
    <property type="match status" value="1"/>
</dbReference>
<proteinExistence type="evidence at transcript level"/>
<feature type="region of interest" description="Disordered" evidence="10">
    <location>
        <begin position="1"/>
        <end position="66"/>
    </location>
</feature>
<comment type="catalytic activity">
    <reaction evidence="7">
        <text>NAD(+) + (ADP-D-ribosyl)n-acceptor = nicotinamide + (ADP-D-ribosyl)n+1-acceptor + H(+).</text>
        <dbReference type="EC" id="2.4.2.30"/>
    </reaction>
</comment>
<feature type="domain" description="PARP catalytic" evidence="12">
    <location>
        <begin position="302"/>
        <end position="524"/>
    </location>
</feature>
<feature type="region of interest" description="Disordered" evidence="10">
    <location>
        <begin position="185"/>
        <end position="204"/>
    </location>
</feature>
<feature type="DNA-binding region" description="HMG box" evidence="8">
    <location>
        <begin position="222"/>
        <end position="291"/>
    </location>
</feature>
<evidence type="ECO:0000256" key="10">
    <source>
        <dbReference type="SAM" id="MobiDB-lite"/>
    </source>
</evidence>
<dbReference type="GO" id="GO:0016779">
    <property type="term" value="F:nucleotidyltransferase activity"/>
    <property type="evidence" value="ECO:0007669"/>
    <property type="project" value="UniProtKB-KW"/>
</dbReference>
<sequence>MPLALPRARRGPPATPAAAAAVAGGPAPSAAAGPPELPGAALGALAPDGAPRLPLKRPREPRPVPGDALQLLDLICDVEAMRQEAEEAGYDSARLPLERLSRGSLREAFGLLRAAEEELRKPAPDPERLAELSRSLSAAVCLAEQPAIDSLERLRERFAAVQLLADLEPIYGRLLQAVARGKRRRPAADGRAEGAEGARSQAAVERGAHAGRGLAAAGVASLKRPASPFFQFFLDTRKAIAQELGSGMAFGADAKRAAEVWRTLTPKQRRPYLKRYRASKEEYKREVSGLKAAAAASHDADFLLQKRYKALACDIQLLPQGSQMWMLIHEYVKSTQSASAPGGDCLRASRIFRLARRGEAERYARHSQAANRTLLWSVRPGGCLAAVLSHGLRATSPEEACSGAATGGGLRFTDAAAAAAGQPLPGAGRDDGQRLLLLAEVALGAARESRPPSSGALLLRGCLASERATALELPDGVHVPLGPMVRQEPAAACLPHNEYVVQSPSQVKLRYLVEVSCVGPAEATAMDRAASAAAAPRRLRAKTADAARHAGA</sequence>
<evidence type="ECO:0000256" key="6">
    <source>
        <dbReference type="ARBA" id="ARBA00023242"/>
    </source>
</evidence>
<dbReference type="PROSITE" id="PS51060">
    <property type="entry name" value="PARP_ALPHA_HD"/>
    <property type="match status" value="1"/>
</dbReference>
<dbReference type="SUPFAM" id="SSF56399">
    <property type="entry name" value="ADP-ribosylation"/>
    <property type="match status" value="1"/>
</dbReference>
<keyword evidence="2 9" id="KW-0328">Glycosyltransferase</keyword>
<evidence type="ECO:0000259" key="12">
    <source>
        <dbReference type="PROSITE" id="PS51059"/>
    </source>
</evidence>